<gene>
    <name evidence="2" type="ORF">CWM85_16095</name>
</gene>
<dbReference type="Gene3D" id="1.10.150.80">
    <property type="entry name" value="HRDC domain"/>
    <property type="match status" value="1"/>
</dbReference>
<organism evidence="2 3">
    <name type="scientific">Klebsiella michiganensis</name>
    <dbReference type="NCBI Taxonomy" id="1134687"/>
    <lineage>
        <taxon>Bacteria</taxon>
        <taxon>Pseudomonadati</taxon>
        <taxon>Pseudomonadota</taxon>
        <taxon>Gammaproteobacteria</taxon>
        <taxon>Enterobacterales</taxon>
        <taxon>Enterobacteriaceae</taxon>
        <taxon>Klebsiella/Raoultella group</taxon>
        <taxon>Klebsiella</taxon>
    </lineage>
</organism>
<proteinExistence type="predicted"/>
<evidence type="ECO:0000313" key="3">
    <source>
        <dbReference type="Proteomes" id="UP000234661"/>
    </source>
</evidence>
<dbReference type="PANTHER" id="PTHR47649">
    <property type="entry name" value="RIBONUCLEASE D"/>
    <property type="match status" value="1"/>
</dbReference>
<protein>
    <submittedName>
        <fullName evidence="2">Ribonuclease D</fullName>
    </submittedName>
</protein>
<reference evidence="2 3" key="1">
    <citation type="submission" date="2017-11" db="EMBL/GenBank/DDBJ databases">
        <authorList>
            <person name="Han C.G."/>
        </authorList>
    </citation>
    <scope>NUCLEOTIDE SEQUENCE [LARGE SCALE GENOMIC DNA]</scope>
    <source>
        <strain evidence="2 3">A2</strain>
    </source>
</reference>
<dbReference type="GO" id="GO:0000166">
    <property type="term" value="F:nucleotide binding"/>
    <property type="evidence" value="ECO:0007669"/>
    <property type="project" value="InterPro"/>
</dbReference>
<evidence type="ECO:0000313" key="2">
    <source>
        <dbReference type="EMBL" id="PLM61389.1"/>
    </source>
</evidence>
<evidence type="ECO:0000259" key="1">
    <source>
        <dbReference type="Pfam" id="PF21293"/>
    </source>
</evidence>
<dbReference type="InterPro" id="IPR044876">
    <property type="entry name" value="HRDC_dom_sf"/>
</dbReference>
<dbReference type="SUPFAM" id="SSF47819">
    <property type="entry name" value="HRDC-like"/>
    <property type="match status" value="1"/>
</dbReference>
<feature type="non-terminal residue" evidence="2">
    <location>
        <position position="1"/>
    </location>
</feature>
<feature type="domain" description="Ribonuclease D C-terminal HRDC" evidence="1">
    <location>
        <begin position="8"/>
        <end position="73"/>
    </location>
</feature>
<dbReference type="PANTHER" id="PTHR47649:SF1">
    <property type="entry name" value="RIBONUCLEASE D"/>
    <property type="match status" value="1"/>
</dbReference>
<dbReference type="AlphaFoldDB" id="A0A2J4ZEC3"/>
<dbReference type="Pfam" id="PF21293">
    <property type="entry name" value="RNAseD_HRDC_C"/>
    <property type="match status" value="1"/>
</dbReference>
<comment type="caution">
    <text evidence="2">The sequence shown here is derived from an EMBL/GenBank/DDBJ whole genome shotgun (WGS) entry which is preliminary data.</text>
</comment>
<accession>A0A2J4ZEC3</accession>
<dbReference type="InterPro" id="IPR051086">
    <property type="entry name" value="RNase_D-like"/>
</dbReference>
<dbReference type="InterPro" id="IPR010997">
    <property type="entry name" value="HRDC-like_sf"/>
</dbReference>
<dbReference type="InterPro" id="IPR048579">
    <property type="entry name" value="RNAseD_HRDC_C"/>
</dbReference>
<sequence>LQNLIDMPGYRKLFKDIKALVQTVSAEKGVSAELLASRRQINQLLNWHWGLKNGNGQPELVSGWRGELMADRLNALLSDYPR</sequence>
<reference evidence="2 3" key="2">
    <citation type="submission" date="2018-01" db="EMBL/GenBank/DDBJ databases">
        <title>Genomic study of Klebsiella pneumoniae.</title>
        <authorList>
            <person name="Yang Y."/>
            <person name="Bicalho R."/>
        </authorList>
    </citation>
    <scope>NUCLEOTIDE SEQUENCE [LARGE SCALE GENOMIC DNA]</scope>
    <source>
        <strain evidence="2 3">A2</strain>
    </source>
</reference>
<dbReference type="Proteomes" id="UP000234661">
    <property type="component" value="Unassembled WGS sequence"/>
</dbReference>
<dbReference type="EMBL" id="PIET01000470">
    <property type="protein sequence ID" value="PLM61389.1"/>
    <property type="molecule type" value="Genomic_DNA"/>
</dbReference>
<name>A0A2J4ZEC3_9ENTR</name>